<dbReference type="EMBL" id="CP117454">
    <property type="protein sequence ID" value="WLG86791.1"/>
    <property type="molecule type" value="Genomic_DNA"/>
</dbReference>
<sequence length="97" mass="11052">MKYKNRFCQDEKPQEPIERFDIGCHARPPARLPKEVSAGTPRFDVDSRRAVFIDDHAPHIAGARREGFHAVQFFSPQQLREELVALGLPVQQGQSAR</sequence>
<dbReference type="InterPro" id="IPR023214">
    <property type="entry name" value="HAD_sf"/>
</dbReference>
<dbReference type="Proteomes" id="UP001239418">
    <property type="component" value="Chromosome"/>
</dbReference>
<organism evidence="1 2">
    <name type="scientific">Pseudomonas cucumis</name>
    <dbReference type="NCBI Taxonomy" id="2954082"/>
    <lineage>
        <taxon>Bacteria</taxon>
        <taxon>Pseudomonadati</taxon>
        <taxon>Pseudomonadota</taxon>
        <taxon>Gammaproteobacteria</taxon>
        <taxon>Pseudomonadales</taxon>
        <taxon>Pseudomonadaceae</taxon>
        <taxon>Pseudomonas</taxon>
    </lineage>
</organism>
<dbReference type="SUPFAM" id="SSF56784">
    <property type="entry name" value="HAD-like"/>
    <property type="match status" value="1"/>
</dbReference>
<dbReference type="InterPro" id="IPR036412">
    <property type="entry name" value="HAD-like_sf"/>
</dbReference>
<proteinExistence type="predicted"/>
<dbReference type="Gene3D" id="3.40.50.1000">
    <property type="entry name" value="HAD superfamily/HAD-like"/>
    <property type="match status" value="1"/>
</dbReference>
<evidence type="ECO:0000313" key="2">
    <source>
        <dbReference type="Proteomes" id="UP001239418"/>
    </source>
</evidence>
<keyword evidence="2" id="KW-1185">Reference proteome</keyword>
<evidence type="ECO:0000313" key="1">
    <source>
        <dbReference type="EMBL" id="WLG86791.1"/>
    </source>
</evidence>
<protein>
    <submittedName>
        <fullName evidence="1">Uncharacterized protein</fullName>
    </submittedName>
</protein>
<reference evidence="1 2" key="1">
    <citation type="submission" date="2023-02" db="EMBL/GenBank/DDBJ databases">
        <title>Evolution of Hrp T3SS in non-pathogenic Pseudomonas fluorescens.</title>
        <authorList>
            <person name="Liao K."/>
            <person name="Wei H."/>
            <person name="Gu Y."/>
        </authorList>
    </citation>
    <scope>NUCLEOTIDE SEQUENCE [LARGE SCALE GENOMIC DNA]</scope>
    <source>
        <strain evidence="1 2">FP1935</strain>
    </source>
</reference>
<gene>
    <name evidence="1" type="ORF">PSH97_09810</name>
</gene>
<name>A0ABY9F1J4_9PSED</name>
<dbReference type="RefSeq" id="WP_305449012.1">
    <property type="nucleotide sequence ID" value="NZ_CP117454.1"/>
</dbReference>
<accession>A0ABY9F1J4</accession>